<dbReference type="Proteomes" id="UP000813423">
    <property type="component" value="Unassembled WGS sequence"/>
</dbReference>
<dbReference type="AlphaFoldDB" id="A0A8H4HYE2"/>
<sequence>MAISTRGNQFQTENKFGAALFADTLERGHAVIGTAPSLISLLSAVFSPYMPSVSDAIAKMLNGPPRTIRPTWQIGDLLPGHEISPA</sequence>
<dbReference type="EMBL" id="JAIBSC010000021">
    <property type="protein sequence ID" value="KAH1908237.1"/>
    <property type="molecule type" value="Genomic_DNA"/>
</dbReference>
<organism evidence="1 2">
    <name type="scientific">Aspergillus fumigatus</name>
    <name type="common">Neosartorya fumigata</name>
    <dbReference type="NCBI Taxonomy" id="746128"/>
    <lineage>
        <taxon>Eukaryota</taxon>
        <taxon>Fungi</taxon>
        <taxon>Dikarya</taxon>
        <taxon>Ascomycota</taxon>
        <taxon>Pezizomycotina</taxon>
        <taxon>Eurotiomycetes</taxon>
        <taxon>Eurotiomycetidae</taxon>
        <taxon>Eurotiales</taxon>
        <taxon>Aspergillaceae</taxon>
        <taxon>Aspergillus</taxon>
        <taxon>Aspergillus subgen. Fumigati</taxon>
    </lineage>
</organism>
<gene>
    <name evidence="1" type="ORF">KXV57_003499</name>
</gene>
<protein>
    <submittedName>
        <fullName evidence="1">Uncharacterized protein</fullName>
    </submittedName>
</protein>
<dbReference type="GO" id="GO:0005829">
    <property type="term" value="C:cytosol"/>
    <property type="evidence" value="ECO:0007669"/>
    <property type="project" value="TreeGrafter"/>
</dbReference>
<dbReference type="PANTHER" id="PTHR45765">
    <property type="entry name" value="METHIONINE--TRNA LIGASE"/>
    <property type="match status" value="1"/>
</dbReference>
<reference evidence="1" key="1">
    <citation type="submission" date="2021-08" db="EMBL/GenBank/DDBJ databases">
        <title>Global Aspergillus fumigatus from environmental and clinical sources.</title>
        <authorList>
            <person name="Barber A."/>
            <person name="Sae-Ong T."/>
        </authorList>
    </citation>
    <scope>NUCLEOTIDE SEQUENCE</scope>
    <source>
        <strain evidence="1">NRZ-2016-071</strain>
    </source>
</reference>
<evidence type="ECO:0000313" key="1">
    <source>
        <dbReference type="EMBL" id="KAH1908237.1"/>
    </source>
</evidence>
<evidence type="ECO:0000313" key="2">
    <source>
        <dbReference type="Proteomes" id="UP000813423"/>
    </source>
</evidence>
<dbReference type="Gene3D" id="1.10.730.10">
    <property type="entry name" value="Isoleucyl-tRNA Synthetase, Domain 1"/>
    <property type="match status" value="1"/>
</dbReference>
<dbReference type="SUPFAM" id="SSF47323">
    <property type="entry name" value="Anticodon-binding domain of a subclass of class I aminoacyl-tRNA synthetases"/>
    <property type="match status" value="1"/>
</dbReference>
<accession>A0A8H4HYE2</accession>
<proteinExistence type="predicted"/>
<dbReference type="GO" id="GO:0017101">
    <property type="term" value="C:aminoacyl-tRNA synthetase multienzyme complex"/>
    <property type="evidence" value="ECO:0007669"/>
    <property type="project" value="TreeGrafter"/>
</dbReference>
<dbReference type="GO" id="GO:0006431">
    <property type="term" value="P:methionyl-tRNA aminoacylation"/>
    <property type="evidence" value="ECO:0007669"/>
    <property type="project" value="TreeGrafter"/>
</dbReference>
<dbReference type="InterPro" id="IPR023458">
    <property type="entry name" value="Met-tRNA_ligase_1"/>
</dbReference>
<dbReference type="GO" id="GO:0004825">
    <property type="term" value="F:methionine-tRNA ligase activity"/>
    <property type="evidence" value="ECO:0007669"/>
    <property type="project" value="InterPro"/>
</dbReference>
<name>A0A8H4HYE2_ASPFM</name>
<comment type="caution">
    <text evidence="1">The sequence shown here is derived from an EMBL/GenBank/DDBJ whole genome shotgun (WGS) entry which is preliminary data.</text>
</comment>
<dbReference type="InterPro" id="IPR009080">
    <property type="entry name" value="tRNAsynth_Ia_anticodon-bd"/>
</dbReference>
<dbReference type="PANTHER" id="PTHR45765:SF1">
    <property type="entry name" value="METHIONINE--TRNA LIGASE, CYTOPLASMIC"/>
    <property type="match status" value="1"/>
</dbReference>
<dbReference type="GO" id="GO:0005524">
    <property type="term" value="F:ATP binding"/>
    <property type="evidence" value="ECO:0007669"/>
    <property type="project" value="InterPro"/>
</dbReference>